<reference evidence="1" key="1">
    <citation type="journal article" date="2021" name="J Fungi (Basel)">
        <title>Virulence traits and population genomics of the black yeast Aureobasidium melanogenum.</title>
        <authorList>
            <person name="Cernosa A."/>
            <person name="Sun X."/>
            <person name="Gostincar C."/>
            <person name="Fang C."/>
            <person name="Gunde-Cimerman N."/>
            <person name="Song Z."/>
        </authorList>
    </citation>
    <scope>NUCLEOTIDE SEQUENCE</scope>
    <source>
        <strain evidence="1">EXF-9298</strain>
    </source>
</reference>
<name>A0A9P8G607_AURME</name>
<dbReference type="AlphaFoldDB" id="A0A9P8G607"/>
<accession>A0A9P8G607</accession>
<gene>
    <name evidence="1" type="ORF">KCU98_g272</name>
</gene>
<protein>
    <submittedName>
        <fullName evidence="1">Uncharacterized protein</fullName>
    </submittedName>
</protein>
<reference evidence="1" key="2">
    <citation type="submission" date="2021-08" db="EMBL/GenBank/DDBJ databases">
        <authorList>
            <person name="Gostincar C."/>
            <person name="Sun X."/>
            <person name="Song Z."/>
            <person name="Gunde-Cimerman N."/>
        </authorList>
    </citation>
    <scope>NUCLEOTIDE SEQUENCE</scope>
    <source>
        <strain evidence="1">EXF-9298</strain>
    </source>
</reference>
<dbReference type="Proteomes" id="UP000729357">
    <property type="component" value="Unassembled WGS sequence"/>
</dbReference>
<keyword evidence="2" id="KW-1185">Reference proteome</keyword>
<proteinExistence type="predicted"/>
<evidence type="ECO:0000313" key="1">
    <source>
        <dbReference type="EMBL" id="KAG9991845.1"/>
    </source>
</evidence>
<feature type="non-terminal residue" evidence="1">
    <location>
        <position position="1"/>
    </location>
</feature>
<evidence type="ECO:0000313" key="2">
    <source>
        <dbReference type="Proteomes" id="UP000729357"/>
    </source>
</evidence>
<feature type="non-terminal residue" evidence="1">
    <location>
        <position position="217"/>
    </location>
</feature>
<comment type="caution">
    <text evidence="1">The sequence shown here is derived from an EMBL/GenBank/DDBJ whole genome shotgun (WGS) entry which is preliminary data.</text>
</comment>
<dbReference type="EMBL" id="JAHFXS010000001">
    <property type="protein sequence ID" value="KAG9991845.1"/>
    <property type="molecule type" value="Genomic_DNA"/>
</dbReference>
<sequence length="217" mass="24148">LVHCSNLLSVCAEDIVFTATKVGVDLTRQNGILGDATPMTMHRSDRYGGTRARRRLFHGFILVDRAILHNRAAIAVDSRASGGRDNLQRVRACFRGVSVSICRPSVDRRDRLDSTLSTPDPNPFAALVVALRLVAMPSFSLPQFDGRRVRSYLFRLPLCTRALLVVIVSFWIASLRLSWFQQWAALIPNEMNLGTSISYPSSTSRCCLSDHCRSVPT</sequence>
<organism evidence="1 2">
    <name type="scientific">Aureobasidium melanogenum</name>
    <name type="common">Aureobasidium pullulans var. melanogenum</name>
    <dbReference type="NCBI Taxonomy" id="46634"/>
    <lineage>
        <taxon>Eukaryota</taxon>
        <taxon>Fungi</taxon>
        <taxon>Dikarya</taxon>
        <taxon>Ascomycota</taxon>
        <taxon>Pezizomycotina</taxon>
        <taxon>Dothideomycetes</taxon>
        <taxon>Dothideomycetidae</taxon>
        <taxon>Dothideales</taxon>
        <taxon>Saccotheciaceae</taxon>
        <taxon>Aureobasidium</taxon>
    </lineage>
</organism>